<dbReference type="InterPro" id="IPR003806">
    <property type="entry name" value="ATP-grasp_PylC-type"/>
</dbReference>
<dbReference type="PROSITE" id="PS50975">
    <property type="entry name" value="ATP_GRASP"/>
    <property type="match status" value="1"/>
</dbReference>
<accession>A0A1F6PD20</accession>
<keyword evidence="1" id="KW-0067">ATP-binding</keyword>
<keyword evidence="1" id="KW-0547">Nucleotide-binding</keyword>
<dbReference type="AlphaFoldDB" id="A0A1F6PD20"/>
<reference evidence="3 4" key="1">
    <citation type="journal article" date="2016" name="Nat. Commun.">
        <title>Thousands of microbial genomes shed light on interconnected biogeochemical processes in an aquifer system.</title>
        <authorList>
            <person name="Anantharaman K."/>
            <person name="Brown C.T."/>
            <person name="Hug L.A."/>
            <person name="Sharon I."/>
            <person name="Castelle C.J."/>
            <person name="Probst A.J."/>
            <person name="Thomas B.C."/>
            <person name="Singh A."/>
            <person name="Wilkins M.J."/>
            <person name="Karaoz U."/>
            <person name="Brodie E.L."/>
            <person name="Williams K.H."/>
            <person name="Hubbard S.S."/>
            <person name="Banfield J.F."/>
        </authorList>
    </citation>
    <scope>NUCLEOTIDE SEQUENCE [LARGE SCALE GENOMIC DNA]</scope>
</reference>
<dbReference type="EMBL" id="MFRE01000012">
    <property type="protein sequence ID" value="OGH94065.1"/>
    <property type="molecule type" value="Genomic_DNA"/>
</dbReference>
<dbReference type="InterPro" id="IPR011761">
    <property type="entry name" value="ATP-grasp"/>
</dbReference>
<organism evidence="3 4">
    <name type="scientific">Candidatus Magasanikbacteria bacterium RIFOXYD2_FULL_41_14</name>
    <dbReference type="NCBI Taxonomy" id="1798709"/>
    <lineage>
        <taxon>Bacteria</taxon>
        <taxon>Candidatus Magasanikiibacteriota</taxon>
    </lineage>
</organism>
<dbReference type="GO" id="GO:0005524">
    <property type="term" value="F:ATP binding"/>
    <property type="evidence" value="ECO:0007669"/>
    <property type="project" value="UniProtKB-UniRule"/>
</dbReference>
<feature type="domain" description="ATP-grasp" evidence="2">
    <location>
        <begin position="109"/>
        <end position="314"/>
    </location>
</feature>
<dbReference type="Proteomes" id="UP000178254">
    <property type="component" value="Unassembled WGS sequence"/>
</dbReference>
<dbReference type="STRING" id="1798709.A2538_02070"/>
<evidence type="ECO:0000259" key="2">
    <source>
        <dbReference type="PROSITE" id="PS50975"/>
    </source>
</evidence>
<name>A0A1F6PD20_9BACT</name>
<protein>
    <recommendedName>
        <fullName evidence="2">ATP-grasp domain-containing protein</fullName>
    </recommendedName>
</protein>
<dbReference type="GO" id="GO:0046872">
    <property type="term" value="F:metal ion binding"/>
    <property type="evidence" value="ECO:0007669"/>
    <property type="project" value="InterPro"/>
</dbReference>
<evidence type="ECO:0000313" key="4">
    <source>
        <dbReference type="Proteomes" id="UP000178254"/>
    </source>
</evidence>
<evidence type="ECO:0000256" key="1">
    <source>
        <dbReference type="PROSITE-ProRule" id="PRU00409"/>
    </source>
</evidence>
<dbReference type="Pfam" id="PF02655">
    <property type="entry name" value="ATP-grasp_3"/>
    <property type="match status" value="1"/>
</dbReference>
<sequence length="408" mass="46298">MSKFSLVQPVVYVTRDLERSLGLPLNTVNYYIISNFSPFAKSICEDSKNVLLIRSKRILDTWELLARPETKEFVEKIKNVQFLVFKPTTKIEQVCLDNGWRLLNPGAKLSSFVEEKISQVEWLGAMAQDLLPSFEIKECSKVEWVGKPFVLQFNFAHTGTGTILIKNKRQLLSVKKKFPDRPVRVTKYIVGSMFTSNNVVWGQKVLSGNISYQITGLKPFTCNRFATIGNDWSLPDKILTSTQRKEYEKIVQLVGGRLVESGWKGLFGVDVILEQSTGKLYLIEINARQPASASLESQLQILVSTAPDLTPSTTFYTHLCALLGVRYVSQKIVEIKTGAQLVSRVTEPKMRRLSEKKNLQAVARGFKIYNYNNIKPEADFTRFQISESLMAGHNELNELGVFLRDLIQ</sequence>
<dbReference type="SUPFAM" id="SSF56059">
    <property type="entry name" value="Glutathione synthetase ATP-binding domain-like"/>
    <property type="match status" value="1"/>
</dbReference>
<comment type="caution">
    <text evidence="3">The sequence shown here is derived from an EMBL/GenBank/DDBJ whole genome shotgun (WGS) entry which is preliminary data.</text>
</comment>
<evidence type="ECO:0000313" key="3">
    <source>
        <dbReference type="EMBL" id="OGH94065.1"/>
    </source>
</evidence>
<proteinExistence type="predicted"/>
<dbReference type="Gene3D" id="3.30.470.20">
    <property type="entry name" value="ATP-grasp fold, B domain"/>
    <property type="match status" value="1"/>
</dbReference>
<gene>
    <name evidence="3" type="ORF">A2538_02070</name>
</gene>